<evidence type="ECO:0000256" key="12">
    <source>
        <dbReference type="ARBA" id="ARBA00031195"/>
    </source>
</evidence>
<evidence type="ECO:0000256" key="1">
    <source>
        <dbReference type="ARBA" id="ARBA00004123"/>
    </source>
</evidence>
<dbReference type="Proteomes" id="UP000682733">
    <property type="component" value="Unassembled WGS sequence"/>
</dbReference>
<comment type="function">
    <text evidence="11">Hydrolyzes fatty acids from S-acylated cysteine residues in proteins with a strong preference for palmitoylated G-alpha proteins over other acyl substrates. Mediates the deacylation of G-alpha proteins such as GPA1 in vivo, but has weak or no activity toward palmitoylated Ras proteins. Has weak lysophospholipase activity in vitro; however such activity may not exist in vivo.</text>
</comment>
<reference evidence="16" key="1">
    <citation type="submission" date="2021-02" db="EMBL/GenBank/DDBJ databases">
        <authorList>
            <person name="Nowell W R."/>
        </authorList>
    </citation>
    <scope>NUCLEOTIDE SEQUENCE</scope>
</reference>
<organism evidence="16 19">
    <name type="scientific">Didymodactylos carnosus</name>
    <dbReference type="NCBI Taxonomy" id="1234261"/>
    <lineage>
        <taxon>Eukaryota</taxon>
        <taxon>Metazoa</taxon>
        <taxon>Spiralia</taxon>
        <taxon>Gnathifera</taxon>
        <taxon>Rotifera</taxon>
        <taxon>Eurotatoria</taxon>
        <taxon>Bdelloidea</taxon>
        <taxon>Philodinida</taxon>
        <taxon>Philodinidae</taxon>
        <taxon>Didymodactylos</taxon>
    </lineage>
</organism>
<comment type="subcellular location">
    <subcellularLocation>
        <location evidence="2">Cytoplasm</location>
    </subcellularLocation>
    <subcellularLocation>
        <location evidence="1">Nucleus</location>
    </subcellularLocation>
</comment>
<evidence type="ECO:0000313" key="18">
    <source>
        <dbReference type="EMBL" id="CAF3692085.1"/>
    </source>
</evidence>
<protein>
    <recommendedName>
        <fullName evidence="4">palmitoyl-protein hydrolase</fullName>
        <ecNumber evidence="4">3.1.2.22</ecNumber>
    </recommendedName>
    <alternativeName>
        <fullName evidence="12">Palmitoyl-protein hydrolase</fullName>
    </alternativeName>
</protein>
<dbReference type="EMBL" id="CAJNOK010000563">
    <property type="protein sequence ID" value="CAF0761847.1"/>
    <property type="molecule type" value="Genomic_DNA"/>
</dbReference>
<evidence type="ECO:0000313" key="15">
    <source>
        <dbReference type="EMBL" id="CAF0761847.1"/>
    </source>
</evidence>
<dbReference type="GO" id="GO:0005737">
    <property type="term" value="C:cytoplasm"/>
    <property type="evidence" value="ECO:0007669"/>
    <property type="project" value="UniProtKB-SubCell"/>
</dbReference>
<dbReference type="EMBL" id="CAJOBA010000563">
    <property type="protein sequence ID" value="CAF3541656.1"/>
    <property type="molecule type" value="Genomic_DNA"/>
</dbReference>
<evidence type="ECO:0000256" key="4">
    <source>
        <dbReference type="ARBA" id="ARBA00012423"/>
    </source>
</evidence>
<evidence type="ECO:0000256" key="2">
    <source>
        <dbReference type="ARBA" id="ARBA00004496"/>
    </source>
</evidence>
<dbReference type="Gene3D" id="3.40.50.1820">
    <property type="entry name" value="alpha/beta hydrolase"/>
    <property type="match status" value="1"/>
</dbReference>
<evidence type="ECO:0000313" key="16">
    <source>
        <dbReference type="EMBL" id="CAF0910964.1"/>
    </source>
</evidence>
<evidence type="ECO:0000256" key="7">
    <source>
        <dbReference type="ARBA" id="ARBA00022801"/>
    </source>
</evidence>
<dbReference type="AlphaFoldDB" id="A0A814A867"/>
<dbReference type="InterPro" id="IPR003140">
    <property type="entry name" value="PLipase/COase/thioEstase"/>
</dbReference>
<keyword evidence="5" id="KW-0719">Serine esterase</keyword>
<keyword evidence="7" id="KW-0378">Hydrolase</keyword>
<evidence type="ECO:0000256" key="10">
    <source>
        <dbReference type="ARBA" id="ARBA00023242"/>
    </source>
</evidence>
<dbReference type="Proteomes" id="UP000681722">
    <property type="component" value="Unassembled WGS sequence"/>
</dbReference>
<keyword evidence="19" id="KW-1185">Reference proteome</keyword>
<evidence type="ECO:0000256" key="3">
    <source>
        <dbReference type="ARBA" id="ARBA00006499"/>
    </source>
</evidence>
<sequence>MGNCSNTWPLSTCVSSRTSQQTNSDTETNKDKQQKILKAMSRDIIPASGKHTASLIFLHGLGDVGTSWLQSFKMYRIPEKTQHIKYIFPTAAVRKVTLNFGMEMTSWFDVRGLNKDAVEDTEGIEASTKLLLELVNKEIESGIPPERIIVGGFSMGGAVALHAALTAPWTLGGCIALSTWLPLSKTFPDALKAIDQKGNLPIIQCHGRQDSLVQIAWARLTSQALESFGFKNYQFHEYNMEHSSCDKEISDVSEFIQRVLPNNK</sequence>
<dbReference type="GO" id="GO:0008474">
    <property type="term" value="F:palmitoyl-(protein) hydrolase activity"/>
    <property type="evidence" value="ECO:0007669"/>
    <property type="project" value="UniProtKB-EC"/>
</dbReference>
<dbReference type="InterPro" id="IPR029058">
    <property type="entry name" value="AB_hydrolase_fold"/>
</dbReference>
<keyword evidence="9" id="KW-0443">Lipid metabolism</keyword>
<dbReference type="FunFam" id="3.40.50.1820:FF:000276">
    <property type="entry name" value="Acyl-protein thioesterase 1"/>
    <property type="match status" value="1"/>
</dbReference>
<comment type="similarity">
    <text evidence="3">Belongs to the AB hydrolase superfamily. AB hydrolase 2 family.</text>
</comment>
<evidence type="ECO:0000256" key="11">
    <source>
        <dbReference type="ARBA" id="ARBA00029392"/>
    </source>
</evidence>
<comment type="caution">
    <text evidence="16">The sequence shown here is derived from an EMBL/GenBank/DDBJ whole genome shotgun (WGS) entry which is preliminary data.</text>
</comment>
<name>A0A814A867_9BILA</name>
<evidence type="ECO:0000256" key="8">
    <source>
        <dbReference type="ARBA" id="ARBA00022832"/>
    </source>
</evidence>
<evidence type="ECO:0000256" key="13">
    <source>
        <dbReference type="ARBA" id="ARBA00047337"/>
    </source>
</evidence>
<dbReference type="EC" id="3.1.2.22" evidence="4"/>
<feature type="domain" description="Phospholipase/carboxylesterase/thioesterase" evidence="14">
    <location>
        <begin position="43"/>
        <end position="259"/>
    </location>
</feature>
<evidence type="ECO:0000313" key="19">
    <source>
        <dbReference type="Proteomes" id="UP000663829"/>
    </source>
</evidence>
<evidence type="ECO:0000256" key="9">
    <source>
        <dbReference type="ARBA" id="ARBA00023098"/>
    </source>
</evidence>
<keyword evidence="10" id="KW-0539">Nucleus</keyword>
<dbReference type="EMBL" id="CAJOBC010001670">
    <property type="protein sequence ID" value="CAF3692085.1"/>
    <property type="molecule type" value="Genomic_DNA"/>
</dbReference>
<dbReference type="EMBL" id="CAJNOQ010001670">
    <property type="protein sequence ID" value="CAF0910964.1"/>
    <property type="molecule type" value="Genomic_DNA"/>
</dbReference>
<dbReference type="PANTHER" id="PTHR10655:SF17">
    <property type="entry name" value="LYSOPHOSPHOLIPASE-LIKE PROTEIN 1"/>
    <property type="match status" value="1"/>
</dbReference>
<dbReference type="SUPFAM" id="SSF53474">
    <property type="entry name" value="alpha/beta-Hydrolases"/>
    <property type="match status" value="1"/>
</dbReference>
<keyword evidence="6" id="KW-0963">Cytoplasm</keyword>
<evidence type="ECO:0000256" key="6">
    <source>
        <dbReference type="ARBA" id="ARBA00022490"/>
    </source>
</evidence>
<dbReference type="GO" id="GO:0006631">
    <property type="term" value="P:fatty acid metabolic process"/>
    <property type="evidence" value="ECO:0007669"/>
    <property type="project" value="UniProtKB-KW"/>
</dbReference>
<dbReference type="PANTHER" id="PTHR10655">
    <property type="entry name" value="LYSOPHOSPHOLIPASE-RELATED"/>
    <property type="match status" value="1"/>
</dbReference>
<dbReference type="InterPro" id="IPR050565">
    <property type="entry name" value="LYPA1-2/EST-like"/>
</dbReference>
<dbReference type="GO" id="GO:0052689">
    <property type="term" value="F:carboxylic ester hydrolase activity"/>
    <property type="evidence" value="ECO:0007669"/>
    <property type="project" value="UniProtKB-KW"/>
</dbReference>
<comment type="catalytic activity">
    <reaction evidence="13">
        <text>S-hexadecanoyl-L-cysteinyl-[protein] + H2O = L-cysteinyl-[protein] + hexadecanoate + H(+)</text>
        <dbReference type="Rhea" id="RHEA:19233"/>
        <dbReference type="Rhea" id="RHEA-COMP:10131"/>
        <dbReference type="Rhea" id="RHEA-COMP:11032"/>
        <dbReference type="ChEBI" id="CHEBI:7896"/>
        <dbReference type="ChEBI" id="CHEBI:15377"/>
        <dbReference type="ChEBI" id="CHEBI:15378"/>
        <dbReference type="ChEBI" id="CHEBI:29950"/>
        <dbReference type="ChEBI" id="CHEBI:74151"/>
        <dbReference type="EC" id="3.1.2.22"/>
    </reaction>
</comment>
<gene>
    <name evidence="16" type="ORF">GPM918_LOCUS9144</name>
    <name evidence="15" type="ORF">OVA965_LOCUS2595</name>
    <name evidence="18" type="ORF">SRO942_LOCUS9145</name>
    <name evidence="17" type="ORF">TMI583_LOCUS2595</name>
</gene>
<evidence type="ECO:0000313" key="17">
    <source>
        <dbReference type="EMBL" id="CAF3541656.1"/>
    </source>
</evidence>
<accession>A0A814A867</accession>
<dbReference type="Proteomes" id="UP000663829">
    <property type="component" value="Unassembled WGS sequence"/>
</dbReference>
<keyword evidence="8" id="KW-0276">Fatty acid metabolism</keyword>
<evidence type="ECO:0000256" key="5">
    <source>
        <dbReference type="ARBA" id="ARBA00022487"/>
    </source>
</evidence>
<dbReference type="Proteomes" id="UP000677228">
    <property type="component" value="Unassembled WGS sequence"/>
</dbReference>
<dbReference type="OrthoDB" id="2418081at2759"/>
<dbReference type="GO" id="GO:0005634">
    <property type="term" value="C:nucleus"/>
    <property type="evidence" value="ECO:0007669"/>
    <property type="project" value="UniProtKB-SubCell"/>
</dbReference>
<dbReference type="Pfam" id="PF02230">
    <property type="entry name" value="Abhydrolase_2"/>
    <property type="match status" value="1"/>
</dbReference>
<evidence type="ECO:0000259" key="14">
    <source>
        <dbReference type="Pfam" id="PF02230"/>
    </source>
</evidence>
<proteinExistence type="inferred from homology"/>